<organism evidence="2 3">
    <name type="scientific">Neohortaea acidophila</name>
    <dbReference type="NCBI Taxonomy" id="245834"/>
    <lineage>
        <taxon>Eukaryota</taxon>
        <taxon>Fungi</taxon>
        <taxon>Dikarya</taxon>
        <taxon>Ascomycota</taxon>
        <taxon>Pezizomycotina</taxon>
        <taxon>Dothideomycetes</taxon>
        <taxon>Dothideomycetidae</taxon>
        <taxon>Mycosphaerellales</taxon>
        <taxon>Teratosphaeriaceae</taxon>
        <taxon>Neohortaea</taxon>
    </lineage>
</organism>
<dbReference type="PANTHER" id="PTHR12461">
    <property type="entry name" value="HYPOXIA-INDUCIBLE FACTOR 1 ALPHA INHIBITOR-RELATED"/>
    <property type="match status" value="1"/>
</dbReference>
<dbReference type="Pfam" id="PF13621">
    <property type="entry name" value="Cupin_8"/>
    <property type="match status" value="1"/>
</dbReference>
<dbReference type="InterPro" id="IPR041667">
    <property type="entry name" value="Cupin_8"/>
</dbReference>
<dbReference type="GeneID" id="54473803"/>
<dbReference type="OrthoDB" id="263283at2759"/>
<dbReference type="Gene3D" id="2.60.120.650">
    <property type="entry name" value="Cupin"/>
    <property type="match status" value="1"/>
</dbReference>
<dbReference type="SUPFAM" id="SSF51197">
    <property type="entry name" value="Clavaminate synthase-like"/>
    <property type="match status" value="1"/>
</dbReference>
<dbReference type="PANTHER" id="PTHR12461:SF105">
    <property type="entry name" value="HYPOXIA-INDUCIBLE FACTOR 1-ALPHA INHIBITOR"/>
    <property type="match status" value="1"/>
</dbReference>
<evidence type="ECO:0000259" key="1">
    <source>
        <dbReference type="PROSITE" id="PS51184"/>
    </source>
</evidence>
<dbReference type="InterPro" id="IPR003347">
    <property type="entry name" value="JmjC_dom"/>
</dbReference>
<evidence type="ECO:0000313" key="2">
    <source>
        <dbReference type="EMBL" id="KAF2486900.1"/>
    </source>
</evidence>
<keyword evidence="3" id="KW-1185">Reference proteome</keyword>
<name>A0A6A6Q3C2_9PEZI</name>
<feature type="domain" description="JmjC" evidence="1">
    <location>
        <begin position="121"/>
        <end position="286"/>
    </location>
</feature>
<dbReference type="Proteomes" id="UP000799767">
    <property type="component" value="Unassembled WGS sequence"/>
</dbReference>
<dbReference type="AlphaFoldDB" id="A0A6A6Q3C2"/>
<dbReference type="EMBL" id="MU001632">
    <property type="protein sequence ID" value="KAF2486900.1"/>
    <property type="molecule type" value="Genomic_DNA"/>
</dbReference>
<accession>A0A6A6Q3C2</accession>
<protein>
    <recommendedName>
        <fullName evidence="1">JmjC domain-containing protein</fullName>
    </recommendedName>
</protein>
<proteinExistence type="predicted"/>
<dbReference type="RefSeq" id="XP_033593469.1">
    <property type="nucleotide sequence ID" value="XM_033732801.1"/>
</dbReference>
<dbReference type="PROSITE" id="PS51184">
    <property type="entry name" value="JMJC"/>
    <property type="match status" value="1"/>
</dbReference>
<reference evidence="2" key="1">
    <citation type="journal article" date="2020" name="Stud. Mycol.">
        <title>101 Dothideomycetes genomes: a test case for predicting lifestyles and emergence of pathogens.</title>
        <authorList>
            <person name="Haridas S."/>
            <person name="Albert R."/>
            <person name="Binder M."/>
            <person name="Bloem J."/>
            <person name="Labutti K."/>
            <person name="Salamov A."/>
            <person name="Andreopoulos B."/>
            <person name="Baker S."/>
            <person name="Barry K."/>
            <person name="Bills G."/>
            <person name="Bluhm B."/>
            <person name="Cannon C."/>
            <person name="Castanera R."/>
            <person name="Culley D."/>
            <person name="Daum C."/>
            <person name="Ezra D."/>
            <person name="Gonzalez J."/>
            <person name="Henrissat B."/>
            <person name="Kuo A."/>
            <person name="Liang C."/>
            <person name="Lipzen A."/>
            <person name="Lutzoni F."/>
            <person name="Magnuson J."/>
            <person name="Mondo S."/>
            <person name="Nolan M."/>
            <person name="Ohm R."/>
            <person name="Pangilinan J."/>
            <person name="Park H.-J."/>
            <person name="Ramirez L."/>
            <person name="Alfaro M."/>
            <person name="Sun H."/>
            <person name="Tritt A."/>
            <person name="Yoshinaga Y."/>
            <person name="Zwiers L.-H."/>
            <person name="Turgeon B."/>
            <person name="Goodwin S."/>
            <person name="Spatafora J."/>
            <person name="Crous P."/>
            <person name="Grigoriev I."/>
        </authorList>
    </citation>
    <scope>NUCLEOTIDE SEQUENCE</scope>
    <source>
        <strain evidence="2">CBS 113389</strain>
    </source>
</reference>
<evidence type="ECO:0000313" key="3">
    <source>
        <dbReference type="Proteomes" id="UP000799767"/>
    </source>
</evidence>
<gene>
    <name evidence="2" type="ORF">BDY17DRAFT_292321</name>
</gene>
<sequence length="286" mass="31380">MLLRRAVGVHTPQCRRLSTARGPRSVPVLPNANIDTFRQQALDRATPVQLLPNTFAHLPAIQHWFVHQPGTGTGALLNHAYLSRYGSTIVPLEFSNDANFSRMHHSLSFFLDAASSALTKPTARVYLAQAPIADLPQGLKDDVPTPDLVLKAGKGDVYDSSIWLGEAPTYTPLHRDPNPNLFVQLAGRKVVRLFPPHAGQAIFAKVQEQIGGSASETMRGEEMMQGVEKRALESEVWGDEGTSELRDAAWQVELSSGGGLFIPKGWWHSVKGVGDGMIGSVNWWFR</sequence>